<dbReference type="AlphaFoldDB" id="A0A5N5FWC4"/>
<evidence type="ECO:0000256" key="1">
    <source>
        <dbReference type="ARBA" id="ARBA00023117"/>
    </source>
</evidence>
<dbReference type="SMART" id="SM00717">
    <property type="entry name" value="SANT"/>
    <property type="match status" value="1"/>
</dbReference>
<proteinExistence type="predicted"/>
<protein>
    <recommendedName>
        <fullName evidence="4">Bromo domain-containing protein</fullName>
    </recommendedName>
</protein>
<feature type="compositionally biased region" description="Basic and acidic residues" evidence="3">
    <location>
        <begin position="557"/>
        <end position="583"/>
    </location>
</feature>
<dbReference type="InterPro" id="IPR036427">
    <property type="entry name" value="Bromodomain-like_sf"/>
</dbReference>
<feature type="compositionally biased region" description="Basic and acidic residues" evidence="3">
    <location>
        <begin position="512"/>
        <end position="530"/>
    </location>
</feature>
<reference evidence="6" key="2">
    <citation type="submission" date="2019-10" db="EMBL/GenBank/DDBJ databases">
        <title>A de novo genome assembly of a pear dwarfing rootstock.</title>
        <authorList>
            <person name="Wang F."/>
            <person name="Wang J."/>
            <person name="Li S."/>
            <person name="Zhang Y."/>
            <person name="Fang M."/>
            <person name="Ma L."/>
            <person name="Zhao Y."/>
            <person name="Jiang S."/>
        </authorList>
    </citation>
    <scope>NUCLEOTIDE SEQUENCE [LARGE SCALE GENOMIC DNA]</scope>
</reference>
<feature type="region of interest" description="Disordered" evidence="3">
    <location>
        <begin position="120"/>
        <end position="337"/>
    </location>
</feature>
<feature type="compositionally biased region" description="Basic residues" evidence="3">
    <location>
        <begin position="627"/>
        <end position="637"/>
    </location>
</feature>
<evidence type="ECO:0000259" key="4">
    <source>
        <dbReference type="PROSITE" id="PS50014"/>
    </source>
</evidence>
<dbReference type="Pfam" id="PF00439">
    <property type="entry name" value="Bromodomain"/>
    <property type="match status" value="1"/>
</dbReference>
<dbReference type="SUPFAM" id="SSF47370">
    <property type="entry name" value="Bromodomain"/>
    <property type="match status" value="1"/>
</dbReference>
<gene>
    <name evidence="5" type="ORF">D8674_007165</name>
</gene>
<dbReference type="CDD" id="cd04369">
    <property type="entry name" value="Bromodomain"/>
    <property type="match status" value="1"/>
</dbReference>
<dbReference type="EMBL" id="SMOL01000559">
    <property type="protein sequence ID" value="KAB2607448.1"/>
    <property type="molecule type" value="Genomic_DNA"/>
</dbReference>
<dbReference type="SMART" id="SM00297">
    <property type="entry name" value="BROMO"/>
    <property type="match status" value="1"/>
</dbReference>
<feature type="region of interest" description="Disordered" evidence="3">
    <location>
        <begin position="443"/>
        <end position="483"/>
    </location>
</feature>
<dbReference type="PANTHER" id="PTHR37888">
    <property type="entry name" value="DNA-BINDING BROMODOMAIN-CONTAINING PROTEIN"/>
    <property type="match status" value="1"/>
</dbReference>
<feature type="compositionally biased region" description="Basic residues" evidence="3">
    <location>
        <begin position="670"/>
        <end position="679"/>
    </location>
</feature>
<feature type="compositionally biased region" description="Polar residues" evidence="3">
    <location>
        <begin position="176"/>
        <end position="185"/>
    </location>
</feature>
<feature type="region of interest" description="Disordered" evidence="3">
    <location>
        <begin position="512"/>
        <end position="716"/>
    </location>
</feature>
<keyword evidence="1 2" id="KW-0103">Bromodomain</keyword>
<evidence type="ECO:0000256" key="3">
    <source>
        <dbReference type="SAM" id="MobiDB-lite"/>
    </source>
</evidence>
<feature type="compositionally biased region" description="Basic and acidic residues" evidence="3">
    <location>
        <begin position="196"/>
        <end position="223"/>
    </location>
</feature>
<feature type="compositionally biased region" description="Acidic residues" evidence="3">
    <location>
        <begin position="613"/>
        <end position="623"/>
    </location>
</feature>
<evidence type="ECO:0000256" key="2">
    <source>
        <dbReference type="PROSITE-ProRule" id="PRU00035"/>
    </source>
</evidence>
<dbReference type="InterPro" id="IPR001487">
    <property type="entry name" value="Bromodomain"/>
</dbReference>
<dbReference type="PANTHER" id="PTHR37888:SF8">
    <property type="entry name" value="HISTONE-LYSINE N-METHYLTRANSFERASE, H3 LYSINE-79 SPECIFIC-LIKE"/>
    <property type="match status" value="1"/>
</dbReference>
<feature type="compositionally biased region" description="Basic and acidic residues" evidence="3">
    <location>
        <begin position="638"/>
        <end position="648"/>
    </location>
</feature>
<dbReference type="OrthoDB" id="1742084at2759"/>
<feature type="compositionally biased region" description="Low complexity" evidence="3">
    <location>
        <begin position="254"/>
        <end position="264"/>
    </location>
</feature>
<feature type="compositionally biased region" description="Basic and acidic residues" evidence="3">
    <location>
        <begin position="120"/>
        <end position="148"/>
    </location>
</feature>
<dbReference type="CDD" id="cd00167">
    <property type="entry name" value="SANT"/>
    <property type="match status" value="1"/>
</dbReference>
<reference evidence="5 6" key="3">
    <citation type="submission" date="2019-11" db="EMBL/GenBank/DDBJ databases">
        <title>A de novo genome assembly of a pear dwarfing rootstock.</title>
        <authorList>
            <person name="Wang F."/>
            <person name="Wang J."/>
            <person name="Li S."/>
            <person name="Zhang Y."/>
            <person name="Fang M."/>
            <person name="Ma L."/>
            <person name="Zhao Y."/>
            <person name="Jiang S."/>
        </authorList>
    </citation>
    <scope>NUCLEOTIDE SEQUENCE [LARGE SCALE GENOMIC DNA]</scope>
    <source>
        <strain evidence="5">S2</strain>
        <tissue evidence="5">Leaf</tissue>
    </source>
</reference>
<feature type="domain" description="Bromo" evidence="4">
    <location>
        <begin position="355"/>
        <end position="426"/>
    </location>
</feature>
<reference evidence="5 6" key="1">
    <citation type="submission" date="2019-09" db="EMBL/GenBank/DDBJ databases">
        <authorList>
            <person name="Ou C."/>
        </authorList>
    </citation>
    <scope>NUCLEOTIDE SEQUENCE [LARGE SCALE GENOMIC DNA]</scope>
    <source>
        <strain evidence="5">S2</strain>
        <tissue evidence="5">Leaf</tissue>
    </source>
</reference>
<evidence type="ECO:0000313" key="5">
    <source>
        <dbReference type="EMBL" id="KAB2607448.1"/>
    </source>
</evidence>
<comment type="caution">
    <text evidence="5">The sequence shown here is derived from an EMBL/GenBank/DDBJ whole genome shotgun (WGS) entry which is preliminary data.</text>
</comment>
<feature type="compositionally biased region" description="Basic and acidic residues" evidence="3">
    <location>
        <begin position="461"/>
        <end position="477"/>
    </location>
</feature>
<accession>A0A5N5FWC4</accession>
<dbReference type="InterPro" id="IPR001005">
    <property type="entry name" value="SANT/Myb"/>
</dbReference>
<sequence>MARERGTSAQPWGTLEELLLVCAVNRHGTQSWDSVALEVGRRCSPTATTLLSADNCRDKFADIKRRFVSEDVDDGSSGSLGAMVDELRRLRVAELRREVRRRDVSIVSLELKVKRLVEERERSLKEDAGANRPSKDLKRRGDDQRDGSPENLAGKMNSGEDFGSDFNSDERENRSFNESNSTSQRGDAKVNGATEKLAEEPRTDGNEPDPIRAKSRSEPDRDCSVNGKVADDDDEDNQNNNKKGGDDTAKASRLGESSELWESGGESKREGKRGGGGAAASRQQNSDVQSSASLSKRKRRRGRGGEGGGGSRSRSRSSSGEEAEGDEVSPATSKGVKQLKLVKPEPLMKVLKIIRSHRLGSVFERRLRSQESERYKSLIRQHMDLHVIQSKLNKGLYTEDCIPFFRDLLLLFNNAVVFFRKNSPEHNAAQELRSIVLKEMNDQLPNPQPATGRVTSNVPKIETKAPKIEPDASEKPTKSSIVVCGKRGSVNALSEGGAKSRKGDKVEEKAKAANEKKMDGAASVKVEDKGIRRRRTQERGGRRGTSTRGRNAAKPTKPHEYGINELSSHDGLEALEAEKEKKENRRKKQGAARFLKRMKQNSPSTEVKKETSDGSEDDSEESEDEKKKKKPTTRSRKKPEVERNERVTRSSTGSGGGRGGGRRCQESNGRGRRGAGRPPKRPETAAAEAGSRKRGRENGEADQVGSTGRRRKRTRR</sequence>
<keyword evidence="6" id="KW-1185">Reference proteome</keyword>
<feature type="compositionally biased region" description="Basic residues" evidence="3">
    <location>
        <begin position="584"/>
        <end position="599"/>
    </location>
</feature>
<dbReference type="Gene3D" id="1.20.920.10">
    <property type="entry name" value="Bromodomain-like"/>
    <property type="match status" value="1"/>
</dbReference>
<dbReference type="PROSITE" id="PS50014">
    <property type="entry name" value="BROMODOMAIN_2"/>
    <property type="match status" value="1"/>
</dbReference>
<evidence type="ECO:0000313" key="6">
    <source>
        <dbReference type="Proteomes" id="UP000327157"/>
    </source>
</evidence>
<dbReference type="Proteomes" id="UP000327157">
    <property type="component" value="Chromosome 11"/>
</dbReference>
<name>A0A5N5FWC4_9ROSA</name>
<organism evidence="5 6">
    <name type="scientific">Pyrus ussuriensis x Pyrus communis</name>
    <dbReference type="NCBI Taxonomy" id="2448454"/>
    <lineage>
        <taxon>Eukaryota</taxon>
        <taxon>Viridiplantae</taxon>
        <taxon>Streptophyta</taxon>
        <taxon>Embryophyta</taxon>
        <taxon>Tracheophyta</taxon>
        <taxon>Spermatophyta</taxon>
        <taxon>Magnoliopsida</taxon>
        <taxon>eudicotyledons</taxon>
        <taxon>Gunneridae</taxon>
        <taxon>Pentapetalae</taxon>
        <taxon>rosids</taxon>
        <taxon>fabids</taxon>
        <taxon>Rosales</taxon>
        <taxon>Rosaceae</taxon>
        <taxon>Amygdaloideae</taxon>
        <taxon>Maleae</taxon>
        <taxon>Pyrus</taxon>
    </lineage>
</organism>